<feature type="domain" description="4Fe-4S His(Cys)3-ligated-type" evidence="16">
    <location>
        <begin position="99"/>
        <end position="138"/>
    </location>
</feature>
<dbReference type="SUPFAM" id="SSF54292">
    <property type="entry name" value="2Fe-2S ferredoxin-like"/>
    <property type="match status" value="1"/>
</dbReference>
<dbReference type="PANTHER" id="PTHR43105">
    <property type="entry name" value="RESPIRATORY NITRATE REDUCTASE"/>
    <property type="match status" value="1"/>
</dbReference>
<dbReference type="InterPro" id="IPR006657">
    <property type="entry name" value="MoPterin_dinucl-bd_dom"/>
</dbReference>
<dbReference type="PROSITE" id="PS51839">
    <property type="entry name" value="4FE4S_HC3"/>
    <property type="match status" value="1"/>
</dbReference>
<keyword evidence="5 12" id="KW-0874">Quinone</keyword>
<evidence type="ECO:0000259" key="16">
    <source>
        <dbReference type="PROSITE" id="PS51839"/>
    </source>
</evidence>
<dbReference type="SMART" id="SM00929">
    <property type="entry name" value="NADH-G_4Fe-4S_3"/>
    <property type="match status" value="1"/>
</dbReference>
<evidence type="ECO:0000256" key="4">
    <source>
        <dbReference type="ARBA" id="ARBA00022714"/>
    </source>
</evidence>
<dbReference type="SUPFAM" id="SSF54862">
    <property type="entry name" value="4Fe-4S ferredoxins"/>
    <property type="match status" value="1"/>
</dbReference>
<evidence type="ECO:0000256" key="12">
    <source>
        <dbReference type="RuleBase" id="RU003525"/>
    </source>
</evidence>
<dbReference type="PROSITE" id="PS51085">
    <property type="entry name" value="2FE2S_FER_2"/>
    <property type="match status" value="1"/>
</dbReference>
<keyword evidence="10 12" id="KW-0520">NAD</keyword>
<dbReference type="Pfam" id="PF01568">
    <property type="entry name" value="Molydop_binding"/>
    <property type="match status" value="1"/>
</dbReference>
<dbReference type="Proteomes" id="UP001551482">
    <property type="component" value="Unassembled WGS sequence"/>
</dbReference>
<dbReference type="InterPro" id="IPR006656">
    <property type="entry name" value="Mopterin_OxRdtase"/>
</dbReference>
<dbReference type="Gene3D" id="3.30.70.20">
    <property type="match status" value="1"/>
</dbReference>
<evidence type="ECO:0000256" key="2">
    <source>
        <dbReference type="ARBA" id="ARBA00005404"/>
    </source>
</evidence>
<dbReference type="PROSITE" id="PS51669">
    <property type="entry name" value="4FE4S_MOW_BIS_MGD"/>
    <property type="match status" value="1"/>
</dbReference>
<evidence type="ECO:0000256" key="8">
    <source>
        <dbReference type="ARBA" id="ARBA00023004"/>
    </source>
</evidence>
<dbReference type="InterPro" id="IPR000283">
    <property type="entry name" value="NADH_UbQ_OxRdtase_75kDa_su_CS"/>
</dbReference>
<dbReference type="NCBIfam" id="NF005895">
    <property type="entry name" value="PRK07860.1"/>
    <property type="match status" value="1"/>
</dbReference>
<reference evidence="17 18" key="1">
    <citation type="submission" date="2024-06" db="EMBL/GenBank/DDBJ databases">
        <title>The Natural Products Discovery Center: Release of the First 8490 Sequenced Strains for Exploring Actinobacteria Biosynthetic Diversity.</title>
        <authorList>
            <person name="Kalkreuter E."/>
            <person name="Kautsar S.A."/>
            <person name="Yang D."/>
            <person name="Bader C.D."/>
            <person name="Teijaro C.N."/>
            <person name="Fluegel L."/>
            <person name="Davis C.M."/>
            <person name="Simpson J.R."/>
            <person name="Lauterbach L."/>
            <person name="Steele A.D."/>
            <person name="Gui C."/>
            <person name="Meng S."/>
            <person name="Li G."/>
            <person name="Viehrig K."/>
            <person name="Ye F."/>
            <person name="Su P."/>
            <person name="Kiefer A.F."/>
            <person name="Nichols A."/>
            <person name="Cepeda A.J."/>
            <person name="Yan W."/>
            <person name="Fan B."/>
            <person name="Jiang Y."/>
            <person name="Adhikari A."/>
            <person name="Zheng C.-J."/>
            <person name="Schuster L."/>
            <person name="Cowan T.M."/>
            <person name="Smanski M.J."/>
            <person name="Chevrette M.G."/>
            <person name="De Carvalho L.P.S."/>
            <person name="Shen B."/>
        </authorList>
    </citation>
    <scope>NUCLEOTIDE SEQUENCE [LARGE SCALE GENOMIC DNA]</scope>
    <source>
        <strain evidence="17 18">NPDC048946</strain>
    </source>
</reference>
<dbReference type="Gene3D" id="2.20.25.90">
    <property type="entry name" value="ADC-like domains"/>
    <property type="match status" value="1"/>
</dbReference>
<dbReference type="SMART" id="SM00926">
    <property type="entry name" value="Molybdop_Fe4S4"/>
    <property type="match status" value="1"/>
</dbReference>
<dbReference type="SUPFAM" id="SSF50692">
    <property type="entry name" value="ADC-like"/>
    <property type="match status" value="1"/>
</dbReference>
<comment type="caution">
    <text evidence="17">The sequence shown here is derived from an EMBL/GenBank/DDBJ whole genome shotgun (WGS) entry which is preliminary data.</text>
</comment>
<comment type="function">
    <text evidence="12">NDH-1 shuttles electrons from NADH, via FMN and iron-sulfur (Fe-S) centers, to quinones in the respiratory chain. Couples the redox reaction to proton translocation (for every two electrons transferred, four hydrogen ions are translocated across the cytoplasmic membrane), and thus conserves the redox energy in a proton gradient.</text>
</comment>
<evidence type="ECO:0000313" key="17">
    <source>
        <dbReference type="EMBL" id="MEU8137066.1"/>
    </source>
</evidence>
<dbReference type="NCBIfam" id="TIGR01973">
    <property type="entry name" value="NuoG"/>
    <property type="match status" value="1"/>
</dbReference>
<name>A0ABV3DMT5_9ACTN</name>
<keyword evidence="18" id="KW-1185">Reference proteome</keyword>
<dbReference type="Pfam" id="PF00384">
    <property type="entry name" value="Molybdopterin"/>
    <property type="match status" value="1"/>
</dbReference>
<keyword evidence="4 12" id="KW-0001">2Fe-2S</keyword>
<dbReference type="InterPro" id="IPR036010">
    <property type="entry name" value="2Fe-2S_ferredoxin-like_sf"/>
</dbReference>
<keyword evidence="6 12" id="KW-0479">Metal-binding</keyword>
<dbReference type="Gene3D" id="3.40.228.10">
    <property type="entry name" value="Dimethylsulfoxide Reductase, domain 2"/>
    <property type="match status" value="1"/>
</dbReference>
<dbReference type="SUPFAM" id="SSF53706">
    <property type="entry name" value="Formate dehydrogenase/DMSO reductase, domains 1-3"/>
    <property type="match status" value="1"/>
</dbReference>
<dbReference type="InterPro" id="IPR054351">
    <property type="entry name" value="NADH_UbQ_OxRdtase_ferredoxin"/>
</dbReference>
<gene>
    <name evidence="17" type="ORF">AB0C36_26570</name>
</gene>
<dbReference type="InterPro" id="IPR009010">
    <property type="entry name" value="Asp_de-COase-like_dom_sf"/>
</dbReference>
<keyword evidence="8 12" id="KW-0408">Iron</keyword>
<dbReference type="PANTHER" id="PTHR43105:SF12">
    <property type="entry name" value="NADH-QUINONE OXIDOREDUCTASE SUBUNIT G"/>
    <property type="match status" value="1"/>
</dbReference>
<dbReference type="CDD" id="cd00207">
    <property type="entry name" value="fer2"/>
    <property type="match status" value="1"/>
</dbReference>
<evidence type="ECO:0000256" key="10">
    <source>
        <dbReference type="ARBA" id="ARBA00023027"/>
    </source>
</evidence>
<comment type="catalytic activity">
    <reaction evidence="11 12">
        <text>a quinone + NADH + 5 H(+)(in) = a quinol + NAD(+) + 4 H(+)(out)</text>
        <dbReference type="Rhea" id="RHEA:57888"/>
        <dbReference type="ChEBI" id="CHEBI:15378"/>
        <dbReference type="ChEBI" id="CHEBI:24646"/>
        <dbReference type="ChEBI" id="CHEBI:57540"/>
        <dbReference type="ChEBI" id="CHEBI:57945"/>
        <dbReference type="ChEBI" id="CHEBI:132124"/>
    </reaction>
</comment>
<evidence type="ECO:0000256" key="3">
    <source>
        <dbReference type="ARBA" id="ARBA00022485"/>
    </source>
</evidence>
<feature type="domain" description="4Fe-4S Mo/W bis-MGD-type" evidence="15">
    <location>
        <begin position="237"/>
        <end position="293"/>
    </location>
</feature>
<evidence type="ECO:0000256" key="7">
    <source>
        <dbReference type="ARBA" id="ARBA00022967"/>
    </source>
</evidence>
<comment type="cofactor">
    <cofactor evidence="12">
        <name>[2Fe-2S] cluster</name>
        <dbReference type="ChEBI" id="CHEBI:190135"/>
    </cofactor>
    <text evidence="12">Binds 1 [2Fe-2S] cluster per subunit.</text>
</comment>
<dbReference type="InterPro" id="IPR050123">
    <property type="entry name" value="Prok_molybdopt-oxidoreductase"/>
</dbReference>
<dbReference type="Gene3D" id="3.10.20.740">
    <property type="match status" value="1"/>
</dbReference>
<dbReference type="PROSITE" id="PS00641">
    <property type="entry name" value="COMPLEX1_75K_1"/>
    <property type="match status" value="1"/>
</dbReference>
<dbReference type="Gene3D" id="3.40.50.740">
    <property type="match status" value="2"/>
</dbReference>
<accession>A0ABV3DMT5</accession>
<feature type="domain" description="2Fe-2S ferredoxin-type" evidence="14">
    <location>
        <begin position="19"/>
        <end position="97"/>
    </location>
</feature>
<organism evidence="17 18">
    <name type="scientific">Streptodolium elevatio</name>
    <dbReference type="NCBI Taxonomy" id="3157996"/>
    <lineage>
        <taxon>Bacteria</taxon>
        <taxon>Bacillati</taxon>
        <taxon>Actinomycetota</taxon>
        <taxon>Actinomycetes</taxon>
        <taxon>Kitasatosporales</taxon>
        <taxon>Streptomycetaceae</taxon>
        <taxon>Streptodolium</taxon>
    </lineage>
</organism>
<keyword evidence="7 12" id="KW-1278">Translocase</keyword>
<evidence type="ECO:0000256" key="1">
    <source>
        <dbReference type="ARBA" id="ARBA00001966"/>
    </source>
</evidence>
<dbReference type="PROSITE" id="PS00643">
    <property type="entry name" value="COMPLEX1_75K_3"/>
    <property type="match status" value="1"/>
</dbReference>
<dbReference type="Pfam" id="PF10588">
    <property type="entry name" value="NADH-G_4Fe-4S_3"/>
    <property type="match status" value="1"/>
</dbReference>
<protein>
    <recommendedName>
        <fullName evidence="12">NADH-quinone oxidoreductase</fullName>
        <ecNumber evidence="12">7.1.1.-</ecNumber>
    </recommendedName>
</protein>
<dbReference type="RefSeq" id="WP_358358396.1">
    <property type="nucleotide sequence ID" value="NZ_JBEZFP010000078.1"/>
</dbReference>
<evidence type="ECO:0000256" key="13">
    <source>
        <dbReference type="SAM" id="MobiDB-lite"/>
    </source>
</evidence>
<evidence type="ECO:0000256" key="9">
    <source>
        <dbReference type="ARBA" id="ARBA00023014"/>
    </source>
</evidence>
<dbReference type="InterPro" id="IPR010228">
    <property type="entry name" value="NADH_UbQ_OxRdtase_Gsu"/>
</dbReference>
<keyword evidence="17" id="KW-0560">Oxidoreductase</keyword>
<dbReference type="EMBL" id="JBEZFP010000078">
    <property type="protein sequence ID" value="MEU8137066.1"/>
    <property type="molecule type" value="Genomic_DNA"/>
</dbReference>
<evidence type="ECO:0000256" key="5">
    <source>
        <dbReference type="ARBA" id="ARBA00022719"/>
    </source>
</evidence>
<dbReference type="EC" id="7.1.1.-" evidence="12"/>
<comment type="similarity">
    <text evidence="2 12">Belongs to the complex I 75 kDa subunit family.</text>
</comment>
<comment type="cofactor">
    <cofactor evidence="1 12">
        <name>[4Fe-4S] cluster</name>
        <dbReference type="ChEBI" id="CHEBI:49883"/>
    </cofactor>
</comment>
<dbReference type="Pfam" id="PF13510">
    <property type="entry name" value="Fer2_4"/>
    <property type="match status" value="1"/>
</dbReference>
<dbReference type="Pfam" id="PF22117">
    <property type="entry name" value="Fer4_Nqo3"/>
    <property type="match status" value="1"/>
</dbReference>
<feature type="region of interest" description="Disordered" evidence="13">
    <location>
        <begin position="826"/>
        <end position="876"/>
    </location>
</feature>
<dbReference type="GO" id="GO:0050136">
    <property type="term" value="F:NADH dehydrogenase (quinone) (non-electrogenic) activity"/>
    <property type="evidence" value="ECO:0007669"/>
    <property type="project" value="UniProtKB-EC"/>
</dbReference>
<evidence type="ECO:0000313" key="18">
    <source>
        <dbReference type="Proteomes" id="UP001551482"/>
    </source>
</evidence>
<dbReference type="CDD" id="cd02788">
    <property type="entry name" value="MopB_CT_NDH-1_NuoG2-N7"/>
    <property type="match status" value="1"/>
</dbReference>
<sequence>MTVTTNAPAGGAPAPKPQDLVTITVDGIEVSVPKGTLVIRAAELLGIQIPRFCDHPLLDPVGACRQCLVEVEGQRKPLASCTTTVTDGMVVRTQISSPVAKKSQDGVMELLLINHPLDCPVCDKGGECPLQNQAMTSGRSTSRFGEVKRTYPKPLPISSEVLLDRERCVLCARCTRFSEQIAGDPFIALIERGALQQVGIYEKQPFESYFSGNTIQICPVGALTSAAYRFRSRPFDLVSTPTACEHCASGCSLRADHRRGRVMRRLAGDDPEVNEEWNCDKGRFAFRYASLGDRITSPLLRDAETGELRPASWPEALAAAAEGLNAARERTGVLVGGRATVEDAYAYAKFARVALGTNDIDFRAREHSTEEAEFLASEVAGTGIGVTYADLERAPAVLLAGFEPEDESPIVFLRLRKAARKGTLKVFSIAPFATAGLIRMNGALLRATPGTETDWLDALATRSGLDTLGGDAADLLRENGAVILVGERLAGIPGALTAARALAEAAGARLAWVPRRAGERGALEAGALYSLLPGGRPVSDPEARAEVAAAWRVSELPGGYGLDTAAILRAARDGKLAALVVGGVEPADLPDPAGALAALEAAQFVVSLELRHSEVTERANVVFPVAAAAEKPGTFLDWEGRERPFASVLKHDQVTGVSGTVMPDLRVLHAIADEMDRPLGLPDVSSARRELRGLGGWAGERAAGPEPRERRAAATPGAGEAVLASWRLLLDEGRGQDGESALAGTRRRPVVRLSPATAAEIGAADGGEVTVSTGHGGEVTLPLAVTEMADRVAWLPANSPGSEVRRTLSVNPGEVVRLKAAVLPQQRASDGAAAEVASGPEGRGVEGPANGTGVNGLRARPAGARPDELPGEGEES</sequence>
<dbReference type="InterPro" id="IPR019574">
    <property type="entry name" value="NADH_UbQ_OxRdtase_Gsu_4Fe4S-bd"/>
</dbReference>
<evidence type="ECO:0000259" key="15">
    <source>
        <dbReference type="PROSITE" id="PS51669"/>
    </source>
</evidence>
<dbReference type="InterPro" id="IPR001041">
    <property type="entry name" value="2Fe-2S_ferredoxin-type"/>
</dbReference>
<evidence type="ECO:0000256" key="6">
    <source>
        <dbReference type="ARBA" id="ARBA00022723"/>
    </source>
</evidence>
<proteinExistence type="inferred from homology"/>
<keyword evidence="3 12" id="KW-0004">4Fe-4S</keyword>
<evidence type="ECO:0000256" key="11">
    <source>
        <dbReference type="ARBA" id="ARBA00047712"/>
    </source>
</evidence>
<dbReference type="Pfam" id="PF04879">
    <property type="entry name" value="Molybdop_Fe4S4"/>
    <property type="match status" value="1"/>
</dbReference>
<keyword evidence="9 12" id="KW-0411">Iron-sulfur</keyword>
<evidence type="ECO:0000259" key="14">
    <source>
        <dbReference type="PROSITE" id="PS51085"/>
    </source>
</evidence>
<dbReference type="InterPro" id="IPR006963">
    <property type="entry name" value="Mopterin_OxRdtase_4Fe-4S_dom"/>
</dbReference>
<dbReference type="PROSITE" id="PS00642">
    <property type="entry name" value="COMPLEX1_75K_2"/>
    <property type="match status" value="1"/>
</dbReference>